<dbReference type="SMART" id="SM00345">
    <property type="entry name" value="HTH_GNTR"/>
    <property type="match status" value="2"/>
</dbReference>
<dbReference type="Pfam" id="PF07729">
    <property type="entry name" value="FCD"/>
    <property type="match status" value="1"/>
</dbReference>
<feature type="domain" description="HTH gntR-type" evidence="4">
    <location>
        <begin position="282"/>
        <end position="352"/>
    </location>
</feature>
<dbReference type="SMART" id="SM00895">
    <property type="entry name" value="FCD"/>
    <property type="match status" value="2"/>
</dbReference>
<accession>A0A1X1UPL4</accession>
<dbReference type="Gene3D" id="1.20.120.530">
    <property type="entry name" value="GntR ligand-binding domain-like"/>
    <property type="match status" value="1"/>
</dbReference>
<dbReference type="GO" id="GO:0003700">
    <property type="term" value="F:DNA-binding transcription factor activity"/>
    <property type="evidence" value="ECO:0007669"/>
    <property type="project" value="InterPro"/>
</dbReference>
<proteinExistence type="predicted"/>
<dbReference type="Pfam" id="PF00392">
    <property type="entry name" value="GntR"/>
    <property type="match status" value="2"/>
</dbReference>
<protein>
    <submittedName>
        <fullName evidence="5">GntR family transcriptional regulator</fullName>
    </submittedName>
</protein>
<feature type="domain" description="HTH gntR-type" evidence="4">
    <location>
        <begin position="28"/>
        <end position="98"/>
    </location>
</feature>
<keyword evidence="2" id="KW-0238">DNA-binding</keyword>
<sequence>MPRSVEQAGPNGAVRDAVLRPVARRNTQKVSHLLAADLRRQILSGELATDQQLPPEAELTTALQISRDTLREALRILESQQLVEIKRGRGGGVVVRRPGLEAVGRYVALLLQLRGTTLAHLEEARSVIEPPAAEEVAVRAGPDALDSLVALHDAERAAAGDPLAFVTAMSAFDQAVIDLSGNRTLAVIAGVFRDIYAGQVYSSIGGNDAVSAERIARRVIVSHSAFLDAVRRRDASLAQNTWSDYLFTTGRLLISRNIRRRPIDITPLWRAQAGQAVSESMPRRALVVATEIRARIAEGRLGEGDRLPPLAELADEFAISRPTLREALRILEMEYLLDLRTGDRAGAAVRTPSTRVAAQLSGIVLEARRTTVADCLRAIRLMEPAIIGLIASRVTVRQIDALHQAEAELAATTEDTARFVTAWREAERITFSAVKNPALTVIAEILHWIRLGLEPAITADVTGLPWVHKINRKVKGLFMQFISAASEHDYARASQLWAQIVKVNEAWTEDSEFGKRLIVDLMD</sequence>
<keyword evidence="6" id="KW-1185">Reference proteome</keyword>
<dbReference type="InterPro" id="IPR008920">
    <property type="entry name" value="TF_FadR/GntR_C"/>
</dbReference>
<dbReference type="SUPFAM" id="SSF48008">
    <property type="entry name" value="GntR ligand-binding domain-like"/>
    <property type="match status" value="1"/>
</dbReference>
<dbReference type="EMBL" id="LQOW01000026">
    <property type="protein sequence ID" value="ORV58784.1"/>
    <property type="molecule type" value="Genomic_DNA"/>
</dbReference>
<keyword evidence="1" id="KW-0805">Transcription regulation</keyword>
<dbReference type="InterPro" id="IPR036390">
    <property type="entry name" value="WH_DNA-bd_sf"/>
</dbReference>
<organism evidence="5 6">
    <name type="scientific">Mycobacterium fragae</name>
    <dbReference type="NCBI Taxonomy" id="1260918"/>
    <lineage>
        <taxon>Bacteria</taxon>
        <taxon>Bacillati</taxon>
        <taxon>Actinomycetota</taxon>
        <taxon>Actinomycetes</taxon>
        <taxon>Mycobacteriales</taxon>
        <taxon>Mycobacteriaceae</taxon>
        <taxon>Mycobacterium</taxon>
    </lineage>
</organism>
<dbReference type="PANTHER" id="PTHR43537:SF44">
    <property type="entry name" value="GNTR FAMILY REGULATORY PROTEIN"/>
    <property type="match status" value="1"/>
</dbReference>
<dbReference type="PROSITE" id="PS50949">
    <property type="entry name" value="HTH_GNTR"/>
    <property type="match status" value="2"/>
</dbReference>
<evidence type="ECO:0000256" key="2">
    <source>
        <dbReference type="ARBA" id="ARBA00023125"/>
    </source>
</evidence>
<reference evidence="5 6" key="1">
    <citation type="submission" date="2016-01" db="EMBL/GenBank/DDBJ databases">
        <title>The new phylogeny of the genus Mycobacterium.</title>
        <authorList>
            <person name="Tarcisio F."/>
            <person name="Conor M."/>
            <person name="Antonella G."/>
            <person name="Elisabetta G."/>
            <person name="Giulia F.S."/>
            <person name="Sara T."/>
            <person name="Anna F."/>
            <person name="Clotilde B."/>
            <person name="Roberto B."/>
            <person name="Veronica D.S."/>
            <person name="Fabio R."/>
            <person name="Monica P."/>
            <person name="Olivier J."/>
            <person name="Enrico T."/>
            <person name="Nicola S."/>
        </authorList>
    </citation>
    <scope>NUCLEOTIDE SEQUENCE [LARGE SCALE GENOMIC DNA]</scope>
    <source>
        <strain evidence="5 6">DSM 45731</strain>
    </source>
</reference>
<dbReference type="GO" id="GO:0003677">
    <property type="term" value="F:DNA binding"/>
    <property type="evidence" value="ECO:0007669"/>
    <property type="project" value="UniProtKB-KW"/>
</dbReference>
<dbReference type="PRINTS" id="PR00035">
    <property type="entry name" value="HTHGNTR"/>
</dbReference>
<comment type="caution">
    <text evidence="5">The sequence shown here is derived from an EMBL/GenBank/DDBJ whole genome shotgun (WGS) entry which is preliminary data.</text>
</comment>
<evidence type="ECO:0000256" key="3">
    <source>
        <dbReference type="ARBA" id="ARBA00023163"/>
    </source>
</evidence>
<dbReference type="Gene3D" id="1.10.10.10">
    <property type="entry name" value="Winged helix-like DNA-binding domain superfamily/Winged helix DNA-binding domain"/>
    <property type="match status" value="2"/>
</dbReference>
<name>A0A1X1UPL4_9MYCO</name>
<evidence type="ECO:0000313" key="5">
    <source>
        <dbReference type="EMBL" id="ORV58784.1"/>
    </source>
</evidence>
<evidence type="ECO:0000259" key="4">
    <source>
        <dbReference type="PROSITE" id="PS50949"/>
    </source>
</evidence>
<dbReference type="PANTHER" id="PTHR43537">
    <property type="entry name" value="TRANSCRIPTIONAL REGULATOR, GNTR FAMILY"/>
    <property type="match status" value="1"/>
</dbReference>
<evidence type="ECO:0000313" key="6">
    <source>
        <dbReference type="Proteomes" id="UP000194000"/>
    </source>
</evidence>
<dbReference type="CDD" id="cd07377">
    <property type="entry name" value="WHTH_GntR"/>
    <property type="match status" value="2"/>
</dbReference>
<evidence type="ECO:0000256" key="1">
    <source>
        <dbReference type="ARBA" id="ARBA00023015"/>
    </source>
</evidence>
<dbReference type="SUPFAM" id="SSF46785">
    <property type="entry name" value="Winged helix' DNA-binding domain"/>
    <property type="match status" value="2"/>
</dbReference>
<dbReference type="Proteomes" id="UP000194000">
    <property type="component" value="Unassembled WGS sequence"/>
</dbReference>
<keyword evidence="3" id="KW-0804">Transcription</keyword>
<dbReference type="InterPro" id="IPR000524">
    <property type="entry name" value="Tscrpt_reg_HTH_GntR"/>
</dbReference>
<dbReference type="InterPro" id="IPR036388">
    <property type="entry name" value="WH-like_DNA-bd_sf"/>
</dbReference>
<dbReference type="InterPro" id="IPR011711">
    <property type="entry name" value="GntR_C"/>
</dbReference>
<dbReference type="AlphaFoldDB" id="A0A1X1UPL4"/>
<gene>
    <name evidence="5" type="ORF">AWC06_20080</name>
</gene>
<dbReference type="STRING" id="1260918.AWC06_20080"/>